<dbReference type="InterPro" id="IPR027482">
    <property type="entry name" value="Sec1-like_dom2"/>
</dbReference>
<reference evidence="3" key="1">
    <citation type="submission" date="2019-06" db="EMBL/GenBank/DDBJ databases">
        <authorList>
            <person name="Zheng W."/>
        </authorList>
    </citation>
    <scope>NUCLEOTIDE SEQUENCE</scope>
    <source>
        <strain evidence="3">QDHG01</strain>
    </source>
</reference>
<comment type="caution">
    <text evidence="3">The sequence shown here is derived from an EMBL/GenBank/DDBJ whole genome shotgun (WGS) entry which is preliminary data.</text>
</comment>
<dbReference type="Gene3D" id="3.90.830.10">
    <property type="entry name" value="Syntaxin Binding Protein 1, Chain A, domain 2"/>
    <property type="match status" value="1"/>
</dbReference>
<dbReference type="SUPFAM" id="SSF56815">
    <property type="entry name" value="Sec1/munc18-like (SM) proteins"/>
    <property type="match status" value="1"/>
</dbReference>
<keyword evidence="2" id="KW-0812">Transmembrane</keyword>
<gene>
    <name evidence="3" type="ORF">FGO68_gene10571</name>
</gene>
<proteinExistence type="inferred from homology"/>
<dbReference type="InterPro" id="IPR043155">
    <property type="entry name" value="VPS33_dom3b"/>
</dbReference>
<dbReference type="GO" id="GO:0016192">
    <property type="term" value="P:vesicle-mediated transport"/>
    <property type="evidence" value="ECO:0007669"/>
    <property type="project" value="InterPro"/>
</dbReference>
<dbReference type="Gene3D" id="3.40.50.1910">
    <property type="match status" value="2"/>
</dbReference>
<organism evidence="3 4">
    <name type="scientific">Halteria grandinella</name>
    <dbReference type="NCBI Taxonomy" id="5974"/>
    <lineage>
        <taxon>Eukaryota</taxon>
        <taxon>Sar</taxon>
        <taxon>Alveolata</taxon>
        <taxon>Ciliophora</taxon>
        <taxon>Intramacronucleata</taxon>
        <taxon>Spirotrichea</taxon>
        <taxon>Stichotrichia</taxon>
        <taxon>Sporadotrichida</taxon>
        <taxon>Halteriidae</taxon>
        <taxon>Halteria</taxon>
    </lineage>
</organism>
<dbReference type="InterPro" id="IPR043127">
    <property type="entry name" value="Sec-1-like_dom3a"/>
</dbReference>
<evidence type="ECO:0000313" key="3">
    <source>
        <dbReference type="EMBL" id="TNV86745.1"/>
    </source>
</evidence>
<dbReference type="EMBL" id="RRYP01000855">
    <property type="protein sequence ID" value="TNV86745.1"/>
    <property type="molecule type" value="Genomic_DNA"/>
</dbReference>
<keyword evidence="2" id="KW-0472">Membrane</keyword>
<dbReference type="InterPro" id="IPR001619">
    <property type="entry name" value="Sec1-like"/>
</dbReference>
<dbReference type="PANTHER" id="PTHR11679">
    <property type="entry name" value="VESICLE PROTEIN SORTING-ASSOCIATED"/>
    <property type="match status" value="1"/>
</dbReference>
<dbReference type="Gene3D" id="3.40.50.2060">
    <property type="match status" value="1"/>
</dbReference>
<name>A0A8J8P625_HALGN</name>
<evidence type="ECO:0000256" key="2">
    <source>
        <dbReference type="SAM" id="Phobius"/>
    </source>
</evidence>
<keyword evidence="2" id="KW-1133">Transmembrane helix</keyword>
<evidence type="ECO:0000313" key="4">
    <source>
        <dbReference type="Proteomes" id="UP000785679"/>
    </source>
</evidence>
<evidence type="ECO:0008006" key="5">
    <source>
        <dbReference type="Google" id="ProtNLM"/>
    </source>
</evidence>
<comment type="similarity">
    <text evidence="1">Belongs to the STXBP/unc-18/SEC1 family.</text>
</comment>
<dbReference type="AlphaFoldDB" id="A0A8J8P625"/>
<keyword evidence="4" id="KW-1185">Reference proteome</keyword>
<protein>
    <recommendedName>
        <fullName evidence="5">Vacuolar protein sorting-associated protein 33A</fullName>
    </recommendedName>
</protein>
<dbReference type="OrthoDB" id="10262287at2759"/>
<dbReference type="InterPro" id="IPR043154">
    <property type="entry name" value="Sec-1-like_dom1"/>
</dbReference>
<dbReference type="Pfam" id="PF00995">
    <property type="entry name" value="Sec1"/>
    <property type="match status" value="1"/>
</dbReference>
<dbReference type="PIRSF" id="PIRSF005715">
    <property type="entry name" value="VPS45_Sec1"/>
    <property type="match status" value="1"/>
</dbReference>
<feature type="transmembrane region" description="Helical" evidence="2">
    <location>
        <begin position="546"/>
        <end position="565"/>
    </location>
</feature>
<dbReference type="Proteomes" id="UP000785679">
    <property type="component" value="Unassembled WGS sequence"/>
</dbReference>
<accession>A0A8J8P625</accession>
<evidence type="ECO:0000256" key="1">
    <source>
        <dbReference type="ARBA" id="ARBA00009884"/>
    </source>
</evidence>
<sequence length="607" mass="70145">MESRQQQDSTNFKLLLAHFQNQFAKHFESVRGDKSVFFDEGLIKQMSYIIGDKPRNVSEIIQLQNREPMQPSQEKVIFIVRPELEVIRSLIFQKKGFKAEKEIHIWYVPRRTIECDEELEKNGLYDEEKIRQITIDLIPLEEDVLSLEMNDNFAHYLLGDDDSYKVYVQNSINRIESVFGQIKCKFAKGDDACQILKRLKESAPIGESSQSQQEPEVDCLLLLDRNIDLVTPFCVNQTYEGLLDEFFRIKTCSITVDTKILKPDADKDPKVQMAPTQTLVLTNDDEIFKEVRDKHFNTLEGVFSKKCRDIQQVVQEKDAPQSIDELEKYITKLRSMNIAKGKDVLTHHINLAFHINNNMKNLDYQHCYGLEQKIILGEDLKAIQQVLENKMIKQYNRDRMLRLLCLFSVTQSGLKQEIFDQLRRFYILNYGFAEIVTLMNLQEAKLLRAKDKKFDWGKIKKNFKLINEEVQIQNPNDQSYVYNGYSPLSVKFIENFLIANGFAKLGDMLKQLPGGHDSAGNDSEFFVPKQGTAGPSMADSGRKKRIMIYFIGGITYGEIAAIRFLNNLFKDKKFIIATTQIINGDACIEMLRGDITNRLSLQSILAK</sequence>
<dbReference type="Gene3D" id="1.25.40.850">
    <property type="match status" value="1"/>
</dbReference>
<dbReference type="InterPro" id="IPR036045">
    <property type="entry name" value="Sec1-like_sf"/>
</dbReference>